<dbReference type="InterPro" id="IPR047122">
    <property type="entry name" value="Trans-enoyl_RdTase-like"/>
</dbReference>
<dbReference type="AlphaFoldDB" id="A0AA40C841"/>
<dbReference type="InterPro" id="IPR036291">
    <property type="entry name" value="NAD(P)-bd_dom_sf"/>
</dbReference>
<dbReference type="GO" id="GO:0016651">
    <property type="term" value="F:oxidoreductase activity, acting on NAD(P)H"/>
    <property type="evidence" value="ECO:0007669"/>
    <property type="project" value="InterPro"/>
</dbReference>
<keyword evidence="5" id="KW-1185">Reference proteome</keyword>
<dbReference type="CDD" id="cd08249">
    <property type="entry name" value="enoyl_reductase_like"/>
    <property type="match status" value="1"/>
</dbReference>
<sequence>MSSTLPSTIPSTHPAVAITTVGGPLELIPRPTEAPGPGEVLIHVQWTGSTPLDAHQAVGGLLITPENTPCVMGDAYGGTVVALGPSDPTTPQTLKVGDAVFGYAHRFPREKAHQTYITTDAYMVSNLPPNTTLPEAVTLPTNIVTAFHTISSDLQLPLPWPVPESYQPAEATTPILVWGAASSVGMFSLQVLRHWGYRHVYAVASGKHHATLRALGAAVCFDYTRPDVVEQIVAYATQESSKGSDGKRPKIPFVIDCIGSINGTLRPLTKIAERGTRIAVMLPVIKKHMSKDGLPETHGYLQNTFFRDHLQTEIIPTLLGQGILKPNTRRVVEGKTLLERAQNALDLLREGAPSGEKLVWRVAEADE</sequence>
<dbReference type="Gene3D" id="3.40.50.720">
    <property type="entry name" value="NAD(P)-binding Rossmann-like Domain"/>
    <property type="match status" value="1"/>
</dbReference>
<dbReference type="PANTHER" id="PTHR45348">
    <property type="entry name" value="HYPOTHETICAL OXIDOREDUCTASE (EUROFUNG)"/>
    <property type="match status" value="1"/>
</dbReference>
<evidence type="ECO:0000259" key="3">
    <source>
        <dbReference type="SMART" id="SM00829"/>
    </source>
</evidence>
<dbReference type="Proteomes" id="UP001174934">
    <property type="component" value="Unassembled WGS sequence"/>
</dbReference>
<dbReference type="Pfam" id="PF08240">
    <property type="entry name" value="ADH_N"/>
    <property type="match status" value="1"/>
</dbReference>
<dbReference type="EMBL" id="JAULSR010000002">
    <property type="protein sequence ID" value="KAK0628475.1"/>
    <property type="molecule type" value="Genomic_DNA"/>
</dbReference>
<name>A0AA40C841_9PEZI</name>
<protein>
    <submittedName>
        <fullName evidence="4">Chaperonin 10-like protein</fullName>
    </submittedName>
</protein>
<comment type="caution">
    <text evidence="4">The sequence shown here is derived from an EMBL/GenBank/DDBJ whole genome shotgun (WGS) entry which is preliminary data.</text>
</comment>
<keyword evidence="2" id="KW-0560">Oxidoreductase</keyword>
<evidence type="ECO:0000256" key="1">
    <source>
        <dbReference type="ARBA" id="ARBA00008072"/>
    </source>
</evidence>
<dbReference type="SUPFAM" id="SSF50129">
    <property type="entry name" value="GroES-like"/>
    <property type="match status" value="1"/>
</dbReference>
<evidence type="ECO:0000313" key="4">
    <source>
        <dbReference type="EMBL" id="KAK0628475.1"/>
    </source>
</evidence>
<gene>
    <name evidence="4" type="ORF">B0T17DRAFT_588590</name>
</gene>
<evidence type="ECO:0000256" key="2">
    <source>
        <dbReference type="ARBA" id="ARBA00023002"/>
    </source>
</evidence>
<dbReference type="InterPro" id="IPR013154">
    <property type="entry name" value="ADH-like_N"/>
</dbReference>
<dbReference type="SMART" id="SM00829">
    <property type="entry name" value="PKS_ER"/>
    <property type="match status" value="1"/>
</dbReference>
<dbReference type="InterPro" id="IPR011032">
    <property type="entry name" value="GroES-like_sf"/>
</dbReference>
<reference evidence="4" key="1">
    <citation type="submission" date="2023-06" db="EMBL/GenBank/DDBJ databases">
        <title>Genome-scale phylogeny and comparative genomics of the fungal order Sordariales.</title>
        <authorList>
            <consortium name="Lawrence Berkeley National Laboratory"/>
            <person name="Hensen N."/>
            <person name="Bonometti L."/>
            <person name="Westerberg I."/>
            <person name="Brannstrom I.O."/>
            <person name="Guillou S."/>
            <person name="Cros-Aarteil S."/>
            <person name="Calhoun S."/>
            <person name="Haridas S."/>
            <person name="Kuo A."/>
            <person name="Mondo S."/>
            <person name="Pangilinan J."/>
            <person name="Riley R."/>
            <person name="LaButti K."/>
            <person name="Andreopoulos B."/>
            <person name="Lipzen A."/>
            <person name="Chen C."/>
            <person name="Yanf M."/>
            <person name="Daum C."/>
            <person name="Ng V."/>
            <person name="Clum A."/>
            <person name="Steindorff A."/>
            <person name="Ohm R."/>
            <person name="Martin F."/>
            <person name="Silar P."/>
            <person name="Natvig D."/>
            <person name="Lalanne C."/>
            <person name="Gautier V."/>
            <person name="Ament-velasquez S.L."/>
            <person name="Kruys A."/>
            <person name="Hutchinson M.I."/>
            <person name="Powell A.J."/>
            <person name="Barry K."/>
            <person name="Miller A.N."/>
            <person name="Grigoriev I.V."/>
            <person name="Debuchy R."/>
            <person name="Gladieux P."/>
            <person name="Thoren M.H."/>
            <person name="Johannesson H."/>
        </authorList>
    </citation>
    <scope>NUCLEOTIDE SEQUENCE</scope>
    <source>
        <strain evidence="4">SMH3391-2</strain>
    </source>
</reference>
<organism evidence="4 5">
    <name type="scientific">Bombardia bombarda</name>
    <dbReference type="NCBI Taxonomy" id="252184"/>
    <lineage>
        <taxon>Eukaryota</taxon>
        <taxon>Fungi</taxon>
        <taxon>Dikarya</taxon>
        <taxon>Ascomycota</taxon>
        <taxon>Pezizomycotina</taxon>
        <taxon>Sordariomycetes</taxon>
        <taxon>Sordariomycetidae</taxon>
        <taxon>Sordariales</taxon>
        <taxon>Lasiosphaeriaceae</taxon>
        <taxon>Bombardia</taxon>
    </lineage>
</organism>
<dbReference type="InterPro" id="IPR020843">
    <property type="entry name" value="ER"/>
</dbReference>
<comment type="similarity">
    <text evidence="1">Belongs to the zinc-containing alcohol dehydrogenase family.</text>
</comment>
<feature type="domain" description="Enoyl reductase (ER)" evidence="3">
    <location>
        <begin position="22"/>
        <end position="359"/>
    </location>
</feature>
<dbReference type="Gene3D" id="3.90.180.10">
    <property type="entry name" value="Medium-chain alcohol dehydrogenases, catalytic domain"/>
    <property type="match status" value="1"/>
</dbReference>
<accession>A0AA40C841</accession>
<dbReference type="PANTHER" id="PTHR45348:SF3">
    <property type="entry name" value="ENOYL REDUCTASE (ER) DOMAIN-CONTAINING PROTEIN"/>
    <property type="match status" value="1"/>
</dbReference>
<dbReference type="SUPFAM" id="SSF51735">
    <property type="entry name" value="NAD(P)-binding Rossmann-fold domains"/>
    <property type="match status" value="1"/>
</dbReference>
<evidence type="ECO:0000313" key="5">
    <source>
        <dbReference type="Proteomes" id="UP001174934"/>
    </source>
</evidence>
<proteinExistence type="inferred from homology"/>